<evidence type="ECO:0000313" key="1">
    <source>
        <dbReference type="EMBL" id="ETO73211.1"/>
    </source>
</evidence>
<dbReference type="AlphaFoldDB" id="A0A081A2V0"/>
<gene>
    <name evidence="1" type="ORF">F444_10813</name>
</gene>
<name>A0A081A2V0_PHYNI</name>
<protein>
    <submittedName>
        <fullName evidence="1">Uncharacterized protein</fullName>
    </submittedName>
</protein>
<evidence type="ECO:0000313" key="2">
    <source>
        <dbReference type="Proteomes" id="UP000028582"/>
    </source>
</evidence>
<dbReference type="EMBL" id="ANJA01001940">
    <property type="protein sequence ID" value="ETO73211.1"/>
    <property type="molecule type" value="Genomic_DNA"/>
</dbReference>
<dbReference type="Proteomes" id="UP000028582">
    <property type="component" value="Unassembled WGS sequence"/>
</dbReference>
<sequence length="47" mass="5200">ITLLYKLGKLYPSTPPNISPFSTEIPADRHDCSNQSSSFRLSALDCD</sequence>
<reference evidence="1 2" key="1">
    <citation type="submission" date="2013-11" db="EMBL/GenBank/DDBJ databases">
        <title>The Genome Sequence of Phytophthora parasitica P1976.</title>
        <authorList>
            <consortium name="The Broad Institute Genomics Platform"/>
            <person name="Russ C."/>
            <person name="Tyler B."/>
            <person name="Panabieres F."/>
            <person name="Shan W."/>
            <person name="Tripathy S."/>
            <person name="Grunwald N."/>
            <person name="Machado M."/>
            <person name="Johnson C.S."/>
            <person name="Walker B."/>
            <person name="Young S."/>
            <person name="Zeng Q."/>
            <person name="Gargeya S."/>
            <person name="Fitzgerald M."/>
            <person name="Haas B."/>
            <person name="Abouelleil A."/>
            <person name="Allen A.W."/>
            <person name="Alvarado L."/>
            <person name="Arachchi H.M."/>
            <person name="Berlin A.M."/>
            <person name="Chapman S.B."/>
            <person name="Gainer-Dewar J."/>
            <person name="Goldberg J."/>
            <person name="Griggs A."/>
            <person name="Gujja S."/>
            <person name="Hansen M."/>
            <person name="Howarth C."/>
            <person name="Imamovic A."/>
            <person name="Ireland A."/>
            <person name="Larimer J."/>
            <person name="McCowan C."/>
            <person name="Murphy C."/>
            <person name="Pearson M."/>
            <person name="Poon T.W."/>
            <person name="Priest M."/>
            <person name="Roberts A."/>
            <person name="Saif S."/>
            <person name="Shea T."/>
            <person name="Sisk P."/>
            <person name="Sykes S."/>
            <person name="Wortman J."/>
            <person name="Nusbaum C."/>
            <person name="Birren B."/>
        </authorList>
    </citation>
    <scope>NUCLEOTIDE SEQUENCE [LARGE SCALE GENOMIC DNA]</scope>
    <source>
        <strain evidence="1 2">P1976</strain>
    </source>
</reference>
<feature type="non-terminal residue" evidence="1">
    <location>
        <position position="1"/>
    </location>
</feature>
<accession>A0A081A2V0</accession>
<proteinExistence type="predicted"/>
<comment type="caution">
    <text evidence="1">The sequence shown here is derived from an EMBL/GenBank/DDBJ whole genome shotgun (WGS) entry which is preliminary data.</text>
</comment>
<organism evidence="1 2">
    <name type="scientific">Phytophthora nicotianae P1976</name>
    <dbReference type="NCBI Taxonomy" id="1317066"/>
    <lineage>
        <taxon>Eukaryota</taxon>
        <taxon>Sar</taxon>
        <taxon>Stramenopiles</taxon>
        <taxon>Oomycota</taxon>
        <taxon>Peronosporomycetes</taxon>
        <taxon>Peronosporales</taxon>
        <taxon>Peronosporaceae</taxon>
        <taxon>Phytophthora</taxon>
    </lineage>
</organism>